<dbReference type="EMBL" id="AMFJ01028763">
    <property type="protein sequence ID" value="EKD44721.1"/>
    <property type="molecule type" value="Genomic_DNA"/>
</dbReference>
<protein>
    <submittedName>
        <fullName evidence="1">Uncharacterized protein</fullName>
    </submittedName>
</protein>
<proteinExistence type="predicted"/>
<name>K1Z684_9BACT</name>
<accession>K1Z684</accession>
<gene>
    <name evidence="1" type="ORF">ACD_71C00032G0009</name>
</gene>
<dbReference type="AlphaFoldDB" id="K1Z684"/>
<evidence type="ECO:0000313" key="1">
    <source>
        <dbReference type="EMBL" id="EKD44721.1"/>
    </source>
</evidence>
<comment type="caution">
    <text evidence="1">The sequence shown here is derived from an EMBL/GenBank/DDBJ whole genome shotgun (WGS) entry which is preliminary data.</text>
</comment>
<reference evidence="1" key="1">
    <citation type="journal article" date="2012" name="Science">
        <title>Fermentation, hydrogen, and sulfur metabolism in multiple uncultivated bacterial phyla.</title>
        <authorList>
            <person name="Wrighton K.C."/>
            <person name="Thomas B.C."/>
            <person name="Sharon I."/>
            <person name="Miller C.S."/>
            <person name="Castelle C.J."/>
            <person name="VerBerkmoes N.C."/>
            <person name="Wilkins M.J."/>
            <person name="Hettich R.L."/>
            <person name="Lipton M.S."/>
            <person name="Williams K.H."/>
            <person name="Long P.E."/>
            <person name="Banfield J.F."/>
        </authorList>
    </citation>
    <scope>NUCLEOTIDE SEQUENCE [LARGE SCALE GENOMIC DNA]</scope>
</reference>
<organism evidence="1">
    <name type="scientific">uncultured bacterium</name>
    <name type="common">gcode 4</name>
    <dbReference type="NCBI Taxonomy" id="1234023"/>
    <lineage>
        <taxon>Bacteria</taxon>
        <taxon>environmental samples</taxon>
    </lineage>
</organism>
<sequence>KPLTWLLSWGVFRSKTRWNRDDTEKKEPRPAHHVKFVNAKILLLSHKMAIEGFFYVAYYQISDM</sequence>
<feature type="non-terminal residue" evidence="1">
    <location>
        <position position="1"/>
    </location>
</feature>